<dbReference type="Proteomes" id="UP001368500">
    <property type="component" value="Unassembled WGS sequence"/>
</dbReference>
<feature type="transmembrane region" description="Helical" evidence="6">
    <location>
        <begin position="133"/>
        <end position="150"/>
    </location>
</feature>
<comment type="caution">
    <text evidence="8">The sequence shown here is derived from an EMBL/GenBank/DDBJ whole genome shotgun (WGS) entry which is preliminary data.</text>
</comment>
<reference evidence="8 9" key="1">
    <citation type="submission" date="2024-04" db="EMBL/GenBank/DDBJ databases">
        <title>Novel species of the genus Ideonella isolated from streams.</title>
        <authorList>
            <person name="Lu H."/>
        </authorList>
    </citation>
    <scope>NUCLEOTIDE SEQUENCE [LARGE SCALE GENOMIC DNA]</scope>
    <source>
        <strain evidence="8 9">BYS139W</strain>
    </source>
</reference>
<dbReference type="InterPro" id="IPR051791">
    <property type="entry name" value="Pra-immunoreactive"/>
</dbReference>
<keyword evidence="2" id="KW-1003">Cell membrane</keyword>
<evidence type="ECO:0000259" key="7">
    <source>
        <dbReference type="Pfam" id="PF06271"/>
    </source>
</evidence>
<dbReference type="RefSeq" id="WP_341373878.1">
    <property type="nucleotide sequence ID" value="NZ_JBBUTF010000007.1"/>
</dbReference>
<gene>
    <name evidence="8" type="ORF">AACH11_08970</name>
</gene>
<dbReference type="Pfam" id="PF06271">
    <property type="entry name" value="RDD"/>
    <property type="match status" value="1"/>
</dbReference>
<evidence type="ECO:0000256" key="1">
    <source>
        <dbReference type="ARBA" id="ARBA00004651"/>
    </source>
</evidence>
<dbReference type="InterPro" id="IPR010432">
    <property type="entry name" value="RDD"/>
</dbReference>
<feature type="domain" description="RDD" evidence="7">
    <location>
        <begin position="18"/>
        <end position="164"/>
    </location>
</feature>
<keyword evidence="3 6" id="KW-0812">Transmembrane</keyword>
<keyword evidence="5 6" id="KW-0472">Membrane</keyword>
<accession>A0ABU9B883</accession>
<keyword evidence="9" id="KW-1185">Reference proteome</keyword>
<sequence length="184" mass="19775">MTAVPPAPAQAALPLSAPTLRRRMAAFIYEGVLLFGVLMVAGLIYSPLTGQHHALQGKTGLQVFVFLVLGLYFTWLWSHGGQTVAMKAWHLRLVDAVGHPVRPARAAARYLLAWMWFVPGLATVGLAGLHGPAAIWSALLANVAGFALLSRLRADRQFWHDAVCGTRLVHTPVKPGRATAQSAA</sequence>
<protein>
    <submittedName>
        <fullName evidence="8">RDD family protein</fullName>
    </submittedName>
</protein>
<feature type="transmembrane region" description="Helical" evidence="6">
    <location>
        <begin position="27"/>
        <end position="48"/>
    </location>
</feature>
<dbReference type="EMBL" id="JBBUTF010000007">
    <property type="protein sequence ID" value="MEK8026092.1"/>
    <property type="molecule type" value="Genomic_DNA"/>
</dbReference>
<organism evidence="8 9">
    <name type="scientific">Pseudaquabacterium rugosum</name>
    <dbReference type="NCBI Taxonomy" id="2984194"/>
    <lineage>
        <taxon>Bacteria</taxon>
        <taxon>Pseudomonadati</taxon>
        <taxon>Pseudomonadota</taxon>
        <taxon>Betaproteobacteria</taxon>
        <taxon>Burkholderiales</taxon>
        <taxon>Sphaerotilaceae</taxon>
        <taxon>Pseudaquabacterium</taxon>
    </lineage>
</organism>
<evidence type="ECO:0000256" key="2">
    <source>
        <dbReference type="ARBA" id="ARBA00022475"/>
    </source>
</evidence>
<keyword evidence="4 6" id="KW-1133">Transmembrane helix</keyword>
<feature type="transmembrane region" description="Helical" evidence="6">
    <location>
        <begin position="60"/>
        <end position="77"/>
    </location>
</feature>
<evidence type="ECO:0000256" key="4">
    <source>
        <dbReference type="ARBA" id="ARBA00022989"/>
    </source>
</evidence>
<proteinExistence type="predicted"/>
<feature type="transmembrane region" description="Helical" evidence="6">
    <location>
        <begin position="110"/>
        <end position="127"/>
    </location>
</feature>
<dbReference type="PANTHER" id="PTHR36115">
    <property type="entry name" value="PROLINE-RICH ANTIGEN HOMOLOG-RELATED"/>
    <property type="match status" value="1"/>
</dbReference>
<evidence type="ECO:0000313" key="8">
    <source>
        <dbReference type="EMBL" id="MEK8026092.1"/>
    </source>
</evidence>
<evidence type="ECO:0000256" key="5">
    <source>
        <dbReference type="ARBA" id="ARBA00023136"/>
    </source>
</evidence>
<evidence type="ECO:0000256" key="3">
    <source>
        <dbReference type="ARBA" id="ARBA00022692"/>
    </source>
</evidence>
<evidence type="ECO:0000256" key="6">
    <source>
        <dbReference type="SAM" id="Phobius"/>
    </source>
</evidence>
<comment type="subcellular location">
    <subcellularLocation>
        <location evidence="1">Cell membrane</location>
        <topology evidence="1">Multi-pass membrane protein</topology>
    </subcellularLocation>
</comment>
<dbReference type="PANTHER" id="PTHR36115:SF10">
    <property type="entry name" value="RDD DOMAIN-CONTAINING PROTEIN"/>
    <property type="match status" value="1"/>
</dbReference>
<evidence type="ECO:0000313" key="9">
    <source>
        <dbReference type="Proteomes" id="UP001368500"/>
    </source>
</evidence>
<name>A0ABU9B883_9BURK</name>